<evidence type="ECO:0000313" key="1">
    <source>
        <dbReference type="EMBL" id="MPR35050.1"/>
    </source>
</evidence>
<comment type="caution">
    <text evidence="1">The sequence shown here is derived from an EMBL/GenBank/DDBJ whole genome shotgun (WGS) entry which is preliminary data.</text>
</comment>
<dbReference type="InterPro" id="IPR007367">
    <property type="entry name" value="DUF433"/>
</dbReference>
<dbReference type="Gene3D" id="1.10.10.10">
    <property type="entry name" value="Winged helix-like DNA-binding domain superfamily/Winged helix DNA-binding domain"/>
    <property type="match status" value="1"/>
</dbReference>
<accession>A0A7C9FDX7</accession>
<organism evidence="1 2">
    <name type="scientific">Salmonirosea aquatica</name>
    <dbReference type="NCBI Taxonomy" id="2654236"/>
    <lineage>
        <taxon>Bacteria</taxon>
        <taxon>Pseudomonadati</taxon>
        <taxon>Bacteroidota</taxon>
        <taxon>Cytophagia</taxon>
        <taxon>Cytophagales</taxon>
        <taxon>Spirosomataceae</taxon>
        <taxon>Salmonirosea</taxon>
    </lineage>
</organism>
<dbReference type="Proteomes" id="UP000479293">
    <property type="component" value="Unassembled WGS sequence"/>
</dbReference>
<name>A0A7C9FDX7_9BACT</name>
<evidence type="ECO:0000313" key="2">
    <source>
        <dbReference type="Proteomes" id="UP000479293"/>
    </source>
</evidence>
<dbReference type="AlphaFoldDB" id="A0A7C9FDX7"/>
<dbReference type="InterPro" id="IPR036388">
    <property type="entry name" value="WH-like_DNA-bd_sf"/>
</dbReference>
<dbReference type="EMBL" id="WHLY01000002">
    <property type="protein sequence ID" value="MPR35050.1"/>
    <property type="molecule type" value="Genomic_DNA"/>
</dbReference>
<protein>
    <submittedName>
        <fullName evidence="1">DUF433 domain-containing protein</fullName>
    </submittedName>
</protein>
<sequence length="218" mass="24587">MKANKNSRRPNTTYSVEDIAIILDLPEAQVKQWMREYKKGQLGTGESEGEPDLAADFHTLIEFYTFYQLRAQGVWPSKINNAREILADMLHTNYPFATASILTDGKSVFYNAELGELIKADQTLQLTIQQVVEPFCKRIEFGDDSLAAKLYPQGRESAIQIDPTRQSGRPVVGDTEVLSQAVFELFLHGNSISTVAERFNITTKEVEDVIVFYEKQSA</sequence>
<dbReference type="Pfam" id="PF04255">
    <property type="entry name" value="DUF433"/>
    <property type="match status" value="1"/>
</dbReference>
<gene>
    <name evidence="1" type="ORF">GBK04_17250</name>
</gene>
<keyword evidence="2" id="KW-1185">Reference proteome</keyword>
<dbReference type="RefSeq" id="WP_152761774.1">
    <property type="nucleotide sequence ID" value="NZ_WHLY01000002.1"/>
</dbReference>
<reference evidence="1 2" key="1">
    <citation type="submission" date="2019-10" db="EMBL/GenBank/DDBJ databases">
        <title>Draft Genome Sequence of Cytophagaceae sp. SJW1-29.</title>
        <authorList>
            <person name="Choi A."/>
        </authorList>
    </citation>
    <scope>NUCLEOTIDE SEQUENCE [LARGE SCALE GENOMIC DNA]</scope>
    <source>
        <strain evidence="1 2">SJW1-29</strain>
    </source>
</reference>
<proteinExistence type="predicted"/>